<evidence type="ECO:0000256" key="6">
    <source>
        <dbReference type="PIRSR" id="PIRSR001553-1"/>
    </source>
</evidence>
<dbReference type="InterPro" id="IPR033847">
    <property type="entry name" value="Citrt_syn/SCS-alpha_CS"/>
</dbReference>
<keyword evidence="3 5" id="KW-0547">Nucleotide-binding</keyword>
<dbReference type="HAMAP" id="MF_01988">
    <property type="entry name" value="Succ_CoA_alpha"/>
    <property type="match status" value="1"/>
</dbReference>
<evidence type="ECO:0000259" key="10">
    <source>
        <dbReference type="SMART" id="SM00881"/>
    </source>
</evidence>
<dbReference type="EC" id="6.2.1.5" evidence="5"/>
<dbReference type="PIRSF" id="PIRSF001553">
    <property type="entry name" value="SucCS_alpha"/>
    <property type="match status" value="1"/>
</dbReference>
<evidence type="ECO:0000256" key="2">
    <source>
        <dbReference type="ARBA" id="ARBA00022598"/>
    </source>
</evidence>
<dbReference type="UniPathway" id="UPA00223">
    <property type="reaction ID" value="UER00999"/>
</dbReference>
<feature type="binding site" evidence="5">
    <location>
        <position position="166"/>
    </location>
    <ligand>
        <name>substrate</name>
        <note>ligand shared with subunit beta</note>
    </ligand>
</feature>
<dbReference type="NCBIfam" id="NF004230">
    <property type="entry name" value="PRK05678.1"/>
    <property type="match status" value="1"/>
</dbReference>
<dbReference type="GO" id="GO:0004776">
    <property type="term" value="F:succinate-CoA ligase (GDP-forming) activity"/>
    <property type="evidence" value="ECO:0007669"/>
    <property type="project" value="TreeGrafter"/>
</dbReference>
<dbReference type="SUPFAM" id="SSF51735">
    <property type="entry name" value="NAD(P)-binding Rossmann-fold domains"/>
    <property type="match status" value="1"/>
</dbReference>
<dbReference type="PRINTS" id="PR01798">
    <property type="entry name" value="SCOASYNTHASE"/>
</dbReference>
<feature type="compositionally biased region" description="Low complexity" evidence="9">
    <location>
        <begin position="302"/>
        <end position="312"/>
    </location>
</feature>
<dbReference type="PROSITE" id="PS01216">
    <property type="entry name" value="SUCCINYL_COA_LIG_1"/>
    <property type="match status" value="1"/>
</dbReference>
<evidence type="ECO:0000256" key="9">
    <source>
        <dbReference type="SAM" id="MobiDB-lite"/>
    </source>
</evidence>
<dbReference type="GO" id="GO:0006099">
    <property type="term" value="P:tricarboxylic acid cycle"/>
    <property type="evidence" value="ECO:0007669"/>
    <property type="project" value="UniProtKB-UniRule"/>
</dbReference>
<keyword evidence="2 5" id="KW-0436">Ligase</keyword>
<name>A0A538SK95_UNCEI</name>
<comment type="catalytic activity">
    <reaction evidence="5 8">
        <text>succinate + ATP + CoA = succinyl-CoA + ADP + phosphate</text>
        <dbReference type="Rhea" id="RHEA:17661"/>
        <dbReference type="ChEBI" id="CHEBI:30031"/>
        <dbReference type="ChEBI" id="CHEBI:30616"/>
        <dbReference type="ChEBI" id="CHEBI:43474"/>
        <dbReference type="ChEBI" id="CHEBI:57287"/>
        <dbReference type="ChEBI" id="CHEBI:57292"/>
        <dbReference type="ChEBI" id="CHEBI:456216"/>
        <dbReference type="EC" id="6.2.1.5"/>
    </reaction>
</comment>
<feature type="region of interest" description="Disordered" evidence="9">
    <location>
        <begin position="302"/>
        <end position="351"/>
    </location>
</feature>
<evidence type="ECO:0000256" key="4">
    <source>
        <dbReference type="ARBA" id="ARBA00060724"/>
    </source>
</evidence>
<dbReference type="AlphaFoldDB" id="A0A538SK95"/>
<comment type="function">
    <text evidence="5 8">Succinyl-CoA synthetase functions in the citric acid cycle (TCA), coupling the hydrolysis of succinyl-CoA to the synthesis of either ATP or GTP and thus represents the only step of substrate-level phosphorylation in the TCA. The alpha subunit of the enzyme binds the substrates coenzyme A and phosphate, while succinate binding and nucleotide specificity is provided by the beta subunit.</text>
</comment>
<evidence type="ECO:0000256" key="1">
    <source>
        <dbReference type="ARBA" id="ARBA00022532"/>
    </source>
</evidence>
<feature type="active site" description="Tele-phosphohistidine intermediate" evidence="5 6">
    <location>
        <position position="254"/>
    </location>
</feature>
<dbReference type="NCBIfam" id="TIGR01019">
    <property type="entry name" value="sucCoAalpha"/>
    <property type="match status" value="1"/>
</dbReference>
<evidence type="ECO:0000256" key="7">
    <source>
        <dbReference type="RuleBase" id="RU000677"/>
    </source>
</evidence>
<gene>
    <name evidence="5 11" type="primary">sucD</name>
    <name evidence="11" type="ORF">E6K72_09940</name>
</gene>
<protein>
    <recommendedName>
        <fullName evidence="5">Succinate--CoA ligase [ADP-forming] subunit alpha</fullName>
        <ecNumber evidence="5">6.2.1.5</ecNumber>
    </recommendedName>
    <alternativeName>
        <fullName evidence="5">Succinyl-CoA synthetase subunit alpha</fullName>
        <shortName evidence="5">SCS-alpha</shortName>
    </alternativeName>
</protein>
<evidence type="ECO:0000313" key="12">
    <source>
        <dbReference type="Proteomes" id="UP000317716"/>
    </source>
</evidence>
<dbReference type="Pfam" id="PF02629">
    <property type="entry name" value="CoA_binding"/>
    <property type="match status" value="1"/>
</dbReference>
<dbReference type="InterPro" id="IPR005810">
    <property type="entry name" value="CoA_lig_alpha"/>
</dbReference>
<comment type="caution">
    <text evidence="11">The sequence shown here is derived from an EMBL/GenBank/DDBJ whole genome shotgun (WGS) entry which is preliminary data.</text>
</comment>
<dbReference type="Gene3D" id="3.40.50.261">
    <property type="entry name" value="Succinyl-CoA synthetase domains"/>
    <property type="match status" value="1"/>
</dbReference>
<dbReference type="InterPro" id="IPR017440">
    <property type="entry name" value="Cit_synth/succinyl-CoA_lig_AS"/>
</dbReference>
<comment type="catalytic activity">
    <reaction evidence="5">
        <text>GTP + succinate + CoA = succinyl-CoA + GDP + phosphate</text>
        <dbReference type="Rhea" id="RHEA:22120"/>
        <dbReference type="ChEBI" id="CHEBI:30031"/>
        <dbReference type="ChEBI" id="CHEBI:37565"/>
        <dbReference type="ChEBI" id="CHEBI:43474"/>
        <dbReference type="ChEBI" id="CHEBI:57287"/>
        <dbReference type="ChEBI" id="CHEBI:57292"/>
        <dbReference type="ChEBI" id="CHEBI:58189"/>
    </reaction>
</comment>
<dbReference type="GO" id="GO:0005829">
    <property type="term" value="C:cytosol"/>
    <property type="evidence" value="ECO:0007669"/>
    <property type="project" value="TreeGrafter"/>
</dbReference>
<feature type="binding site" evidence="5">
    <location>
        <begin position="17"/>
        <end position="20"/>
    </location>
    <ligand>
        <name>CoA</name>
        <dbReference type="ChEBI" id="CHEBI:57287"/>
    </ligand>
</feature>
<dbReference type="GO" id="GO:0009361">
    <property type="term" value="C:succinate-CoA ligase complex (ADP-forming)"/>
    <property type="evidence" value="ECO:0007669"/>
    <property type="project" value="TreeGrafter"/>
</dbReference>
<evidence type="ECO:0000256" key="5">
    <source>
        <dbReference type="HAMAP-Rule" id="MF_01988"/>
    </source>
</evidence>
<reference evidence="11 12" key="1">
    <citation type="journal article" date="2019" name="Nat. Microbiol.">
        <title>Mediterranean grassland soil C-N compound turnover is dependent on rainfall and depth, and is mediated by genomically divergent microorganisms.</title>
        <authorList>
            <person name="Diamond S."/>
            <person name="Andeer P.F."/>
            <person name="Li Z."/>
            <person name="Crits-Christoph A."/>
            <person name="Burstein D."/>
            <person name="Anantharaman K."/>
            <person name="Lane K.R."/>
            <person name="Thomas B.C."/>
            <person name="Pan C."/>
            <person name="Northen T.R."/>
            <person name="Banfield J.F."/>
        </authorList>
    </citation>
    <scope>NUCLEOTIDE SEQUENCE [LARGE SCALE GENOMIC DNA]</scope>
    <source>
        <strain evidence="11">WS_2</strain>
    </source>
</reference>
<dbReference type="GO" id="GO:0000166">
    <property type="term" value="F:nucleotide binding"/>
    <property type="evidence" value="ECO:0007669"/>
    <property type="project" value="UniProtKB-KW"/>
</dbReference>
<evidence type="ECO:0000256" key="8">
    <source>
        <dbReference type="RuleBase" id="RU000699"/>
    </source>
</evidence>
<dbReference type="SMART" id="SM00881">
    <property type="entry name" value="CoA_binding"/>
    <property type="match status" value="1"/>
</dbReference>
<dbReference type="InterPro" id="IPR036291">
    <property type="entry name" value="NAD(P)-bd_dom_sf"/>
</dbReference>
<proteinExistence type="inferred from homology"/>
<dbReference type="Proteomes" id="UP000317716">
    <property type="component" value="Unassembled WGS sequence"/>
</dbReference>
<dbReference type="PROSITE" id="PS00399">
    <property type="entry name" value="SUCCINYL_COA_LIG_2"/>
    <property type="match status" value="1"/>
</dbReference>
<comment type="subunit">
    <text evidence="5 8">Heterotetramer of two alpha and two beta subunits.</text>
</comment>
<dbReference type="GO" id="GO:0004775">
    <property type="term" value="F:succinate-CoA ligase (ADP-forming) activity"/>
    <property type="evidence" value="ECO:0007669"/>
    <property type="project" value="UniProtKB-UniRule"/>
</dbReference>
<comment type="similarity">
    <text evidence="4 5 7">Belongs to the succinate/malate CoA ligase alpha subunit family.</text>
</comment>
<dbReference type="PANTHER" id="PTHR11117">
    <property type="entry name" value="SUCCINYL-COA LIGASE SUBUNIT ALPHA"/>
    <property type="match status" value="1"/>
</dbReference>
<feature type="domain" description="CoA-binding" evidence="10">
    <location>
        <begin position="4"/>
        <end position="100"/>
    </location>
</feature>
<evidence type="ECO:0000256" key="3">
    <source>
        <dbReference type="ARBA" id="ARBA00022741"/>
    </source>
</evidence>
<comment type="pathway">
    <text evidence="5 8">Carbohydrate metabolism; tricarboxylic acid cycle; succinate from succinyl-CoA (ligase route): step 1/1.</text>
</comment>
<keyword evidence="1 5" id="KW-0816">Tricarboxylic acid cycle</keyword>
<dbReference type="FunFam" id="3.40.50.261:FF:000006">
    <property type="entry name" value="Succinate--CoA ligase [ADP-forming] subunit alpha"/>
    <property type="match status" value="1"/>
</dbReference>
<feature type="binding site" evidence="5">
    <location>
        <position position="43"/>
    </location>
    <ligand>
        <name>CoA</name>
        <dbReference type="ChEBI" id="CHEBI:57287"/>
    </ligand>
</feature>
<dbReference type="Gene3D" id="3.40.50.720">
    <property type="entry name" value="NAD(P)-binding Rossmann-like Domain"/>
    <property type="match status" value="1"/>
</dbReference>
<dbReference type="EMBL" id="VBOS01000352">
    <property type="protein sequence ID" value="TMQ51787.1"/>
    <property type="molecule type" value="Genomic_DNA"/>
</dbReference>
<dbReference type="SUPFAM" id="SSF52210">
    <property type="entry name" value="Succinyl-CoA synthetase domains"/>
    <property type="match status" value="1"/>
</dbReference>
<organism evidence="11 12">
    <name type="scientific">Eiseniibacteriota bacterium</name>
    <dbReference type="NCBI Taxonomy" id="2212470"/>
    <lineage>
        <taxon>Bacteria</taxon>
        <taxon>Candidatus Eiseniibacteriota</taxon>
    </lineage>
</organism>
<dbReference type="Pfam" id="PF00549">
    <property type="entry name" value="Ligase_CoA"/>
    <property type="match status" value="1"/>
</dbReference>
<accession>A0A538SK95</accession>
<dbReference type="PANTHER" id="PTHR11117:SF2">
    <property type="entry name" value="SUCCINATE--COA LIGASE [ADP_GDP-FORMING] SUBUNIT ALPHA, MITOCHONDRIAL"/>
    <property type="match status" value="1"/>
</dbReference>
<feature type="binding site" evidence="5">
    <location>
        <begin position="96"/>
        <end position="98"/>
    </location>
    <ligand>
        <name>CoA</name>
        <dbReference type="ChEBI" id="CHEBI:57287"/>
    </ligand>
</feature>
<dbReference type="InterPro" id="IPR016102">
    <property type="entry name" value="Succinyl-CoA_synth-like"/>
</dbReference>
<dbReference type="InterPro" id="IPR003781">
    <property type="entry name" value="CoA-bd"/>
</dbReference>
<evidence type="ECO:0000313" key="11">
    <source>
        <dbReference type="EMBL" id="TMQ51787.1"/>
    </source>
</evidence>
<dbReference type="FunFam" id="3.40.50.720:FF:000277">
    <property type="entry name" value="Succinate--CoA ligase [ADP-forming] subunit alpha"/>
    <property type="match status" value="1"/>
</dbReference>
<sequence length="351" mass="35889">MSILIDKSTRLIVQGITGRDGAFHTRQMIDYGTKVVAGVTPGKGGEQVHGVPVYDSVAEAVAATKANASVIYVPAPFAADAIEEAADARVGLIVCITEGLPVRDTLAVYHSIERRRAANGNGKPRLVGPNCPGLLAPGIAKVGIMPGHIAKPGPVGLVSRSGTLTYEVVDQLTQAGLGQSTCLGIGGDPIIGTNFTDALTLFEADPHTEAIVLIGEIGGTDEEEAAQFVKRHVKKPVVAFVAGQTAPPGKRMGHAGAIIAGGTGTAAEKMAAFEAAGIPVARIPSEIPALVAAAMERRRVRAGAGARRVGPARAKKSASARRNAARGNGSGGRDAARGGRVPARGRAARRP</sequence>
<dbReference type="InterPro" id="IPR005811">
    <property type="entry name" value="SUCC_ACL_C"/>
</dbReference>